<reference evidence="2" key="1">
    <citation type="submission" date="2019-04" db="EMBL/GenBank/DDBJ databases">
        <title>Sequencing of skin fungus with MAO and IRED activity.</title>
        <authorList>
            <person name="Marsaioli A.J."/>
            <person name="Bonatto J.M.C."/>
            <person name="Reis Junior O."/>
        </authorList>
    </citation>
    <scope>NUCLEOTIDE SEQUENCE</scope>
    <source>
        <strain evidence="2">30M1</strain>
    </source>
</reference>
<name>A0A9P4TAN1_CURKU</name>
<keyword evidence="3" id="KW-1185">Reference proteome</keyword>
<dbReference type="AlphaFoldDB" id="A0A9P4TAN1"/>
<feature type="compositionally biased region" description="Basic residues" evidence="1">
    <location>
        <begin position="295"/>
        <end position="305"/>
    </location>
</feature>
<organism evidence="2 3">
    <name type="scientific">Curvularia kusanoi</name>
    <name type="common">Cochliobolus kusanoi</name>
    <dbReference type="NCBI Taxonomy" id="90978"/>
    <lineage>
        <taxon>Eukaryota</taxon>
        <taxon>Fungi</taxon>
        <taxon>Dikarya</taxon>
        <taxon>Ascomycota</taxon>
        <taxon>Pezizomycotina</taxon>
        <taxon>Dothideomycetes</taxon>
        <taxon>Pleosporomycetidae</taxon>
        <taxon>Pleosporales</taxon>
        <taxon>Pleosporineae</taxon>
        <taxon>Pleosporaceae</taxon>
        <taxon>Curvularia</taxon>
    </lineage>
</organism>
<dbReference type="Proteomes" id="UP000801428">
    <property type="component" value="Unassembled WGS sequence"/>
</dbReference>
<dbReference type="EMBL" id="SWKU01000018">
    <property type="protein sequence ID" value="KAF2998931.1"/>
    <property type="molecule type" value="Genomic_DNA"/>
</dbReference>
<sequence>MRVANNNAFGAGAPSWNHTFPEGNLTAAEILAYFPHWLKSVDVVYRFVNHGGRAPAIAYLIAKYRDLPRGGFHGNSVTVMMQYAVRQTGNEGWTVAIRDRYEQEREYPETSLYVGDFRPPRITHPKRSGRRPPATLNCNKPANPIPFKDLARHVKEHPSDDDALDLTRCVQYAVNHPNEEWNFPDDYKDLVEHIGGATPVTRYHHDRQLFGRYSHLHASSPVRPPRSYKRKLEKGSDVKGKGKAEAAAEAEAKVNVDESYSDGEGASSEDSEAAPSPLSSKMSDNKPAAVGSTRTQRRSGRRPNKKPVYAEKDASITDDDDSDDGDAERAAPPRKRRQLTRIPPTTKDEESEFEAKDEPDSEDSVSSTDVQVDIAPEEQLDLGFDGDSTLFSRHDDVREPMYIDHTRVQDVEDQGLNIGQHESDMLVEHFHYARAHAQPAHLTFDMMQATSGWMVDSSTAFFAPPILPEDHLPITFPNVHILAHETCRTLPEQWNSAFAVYRFGGPRRSRPYRELHRLSKPYDWDTSDWAENVRWAEQQHKLFGSTTWTEDPTHLETITFVRESTMWTSETALAHRVSLPLGLFD</sequence>
<evidence type="ECO:0000313" key="2">
    <source>
        <dbReference type="EMBL" id="KAF2998931.1"/>
    </source>
</evidence>
<dbReference type="OrthoDB" id="3675232at2759"/>
<accession>A0A9P4TAN1</accession>
<feature type="compositionally biased region" description="Basic and acidic residues" evidence="1">
    <location>
        <begin position="233"/>
        <end position="256"/>
    </location>
</feature>
<feature type="region of interest" description="Disordered" evidence="1">
    <location>
        <begin position="118"/>
        <end position="142"/>
    </location>
</feature>
<protein>
    <submittedName>
        <fullName evidence="2">Uncharacterized protein</fullName>
    </submittedName>
</protein>
<comment type="caution">
    <text evidence="2">The sequence shown here is derived from an EMBL/GenBank/DDBJ whole genome shotgun (WGS) entry which is preliminary data.</text>
</comment>
<feature type="region of interest" description="Disordered" evidence="1">
    <location>
        <begin position="214"/>
        <end position="370"/>
    </location>
</feature>
<evidence type="ECO:0000313" key="3">
    <source>
        <dbReference type="Proteomes" id="UP000801428"/>
    </source>
</evidence>
<evidence type="ECO:0000256" key="1">
    <source>
        <dbReference type="SAM" id="MobiDB-lite"/>
    </source>
</evidence>
<feature type="compositionally biased region" description="Acidic residues" evidence="1">
    <location>
        <begin position="316"/>
        <end position="326"/>
    </location>
</feature>
<feature type="compositionally biased region" description="Basic residues" evidence="1">
    <location>
        <begin position="121"/>
        <end position="130"/>
    </location>
</feature>
<proteinExistence type="predicted"/>
<gene>
    <name evidence="2" type="ORF">E8E13_006303</name>
</gene>